<dbReference type="PANTHER" id="PTHR43861">
    <property type="entry name" value="TRANS-ACONITATE 2-METHYLTRANSFERASE-RELATED"/>
    <property type="match status" value="1"/>
</dbReference>
<dbReference type="GO" id="GO:0032259">
    <property type="term" value="P:methylation"/>
    <property type="evidence" value="ECO:0007669"/>
    <property type="project" value="UniProtKB-KW"/>
</dbReference>
<dbReference type="RefSeq" id="WP_350347307.1">
    <property type="nucleotide sequence ID" value="NZ_CP158374.1"/>
</dbReference>
<proteinExistence type="predicted"/>
<keyword evidence="1" id="KW-0489">Methyltransferase</keyword>
<accession>A0AAU7W5L7</accession>
<dbReference type="SUPFAM" id="SSF53335">
    <property type="entry name" value="S-adenosyl-L-methionine-dependent methyltransferases"/>
    <property type="match status" value="1"/>
</dbReference>
<dbReference type="GO" id="GO:0008168">
    <property type="term" value="F:methyltransferase activity"/>
    <property type="evidence" value="ECO:0007669"/>
    <property type="project" value="UniProtKB-KW"/>
</dbReference>
<evidence type="ECO:0000313" key="1">
    <source>
        <dbReference type="EMBL" id="XBX81285.1"/>
    </source>
</evidence>
<sequence>MSERDEADPYLVWKGWGTDFAKLKPGDVQYYDSELRDVINLRGDLRVLEVGFGNGAFLAYCASRSWTVTGTELLADLVAIAREAGFDAHHAADLGALPDAAFDLIVAFDVFEHIPPSESVGFLRSLATKLAPGGRIVLRFPNVDTWIGNPLQHGDVTHVNDIGVLKMEYYAREAALELARVRGVRRRGFSTSIIHGLHKYTAGVAIKIYAGVAKALFFPDLRVVLSTSSVVCVLRRRSPV</sequence>
<dbReference type="Pfam" id="PF13489">
    <property type="entry name" value="Methyltransf_23"/>
    <property type="match status" value="1"/>
</dbReference>
<dbReference type="InterPro" id="IPR029063">
    <property type="entry name" value="SAM-dependent_MTases_sf"/>
</dbReference>
<dbReference type="AlphaFoldDB" id="A0AAU7W5L7"/>
<dbReference type="EMBL" id="CP158374">
    <property type="protein sequence ID" value="XBX81285.1"/>
    <property type="molecule type" value="Genomic_DNA"/>
</dbReference>
<gene>
    <name evidence="1" type="ORF">ABIQ69_11760</name>
</gene>
<organism evidence="1">
    <name type="scientific">Agromyces sp. G08B096</name>
    <dbReference type="NCBI Taxonomy" id="3156399"/>
    <lineage>
        <taxon>Bacteria</taxon>
        <taxon>Bacillati</taxon>
        <taxon>Actinomycetota</taxon>
        <taxon>Actinomycetes</taxon>
        <taxon>Micrococcales</taxon>
        <taxon>Microbacteriaceae</taxon>
        <taxon>Agromyces</taxon>
    </lineage>
</organism>
<name>A0AAU7W5L7_9MICO</name>
<dbReference type="CDD" id="cd02440">
    <property type="entry name" value="AdoMet_MTases"/>
    <property type="match status" value="1"/>
</dbReference>
<reference evidence="1" key="1">
    <citation type="submission" date="2024-05" db="EMBL/GenBank/DDBJ databases">
        <authorList>
            <person name="Yu L."/>
        </authorList>
    </citation>
    <scope>NUCLEOTIDE SEQUENCE</scope>
    <source>
        <strain evidence="1">G08B096</strain>
    </source>
</reference>
<dbReference type="EC" id="2.1.1.-" evidence="1"/>
<dbReference type="Gene3D" id="3.40.50.150">
    <property type="entry name" value="Vaccinia Virus protein VP39"/>
    <property type="match status" value="1"/>
</dbReference>
<keyword evidence="1" id="KW-0808">Transferase</keyword>
<protein>
    <submittedName>
        <fullName evidence="1">Class I SAM-dependent methyltransferase</fullName>
        <ecNumber evidence="1">2.1.1.-</ecNumber>
    </submittedName>
</protein>